<evidence type="ECO:0000256" key="2">
    <source>
        <dbReference type="ARBA" id="ARBA00022448"/>
    </source>
</evidence>
<comment type="similarity">
    <text evidence="1">Belongs to the bacterial solute-binding protein SsuA/TauA family.</text>
</comment>
<evidence type="ECO:0000256" key="1">
    <source>
        <dbReference type="ARBA" id="ARBA00010742"/>
    </source>
</evidence>
<gene>
    <name evidence="8" type="ORF">SAMN05421505_103112</name>
</gene>
<keyword evidence="3 6" id="KW-0732">Signal</keyword>
<dbReference type="Gene3D" id="3.40.190.10">
    <property type="entry name" value="Periplasmic binding protein-like II"/>
    <property type="match status" value="2"/>
</dbReference>
<evidence type="ECO:0000259" key="7">
    <source>
        <dbReference type="Pfam" id="PF09084"/>
    </source>
</evidence>
<dbReference type="PROSITE" id="PS51257">
    <property type="entry name" value="PROKAR_LIPOPROTEIN"/>
    <property type="match status" value="1"/>
</dbReference>
<evidence type="ECO:0000256" key="4">
    <source>
        <dbReference type="ARBA" id="ARBA00055538"/>
    </source>
</evidence>
<sequence>MRHLTAALLLLTALAMSTACSAARGAEGAEVVTVRLPDPGNAGVLALGKKDGSLAKALEKVNAEIEWTGQFGAFAPTAQAINSGQLDYGVGSITSGIGALAAKPSFKIFAVAEPDLAGEGILVKEGGPVREIADLAGRKVAVNKGGTGEYLLLKALDQHDIAPGEVERVYLPPADAATAFNAGQVDAWASWGAFVPAAQANSGARFLADGAALQSDNYQIHVVSTALAQRHPRVVHALYDYLHTGSVAIRANPASYVNVFTGAGPTAVTGRLKELTEVSYAQDPVIKAVADADLPRFAAVADFFARRKVTTSVVPVKEHLIDPVKAGS</sequence>
<dbReference type="EMBL" id="FNCN01000003">
    <property type="protein sequence ID" value="SDG30396.1"/>
    <property type="molecule type" value="Genomic_DNA"/>
</dbReference>
<dbReference type="SUPFAM" id="SSF53850">
    <property type="entry name" value="Periplasmic binding protein-like II"/>
    <property type="match status" value="1"/>
</dbReference>
<dbReference type="Proteomes" id="UP000198923">
    <property type="component" value="Unassembled WGS sequence"/>
</dbReference>
<protein>
    <recommendedName>
        <fullName evidence="5">Putative aliphatic sulfonates-binding protein</fullName>
    </recommendedName>
</protein>
<evidence type="ECO:0000256" key="3">
    <source>
        <dbReference type="ARBA" id="ARBA00022729"/>
    </source>
</evidence>
<dbReference type="RefSeq" id="WP_093168299.1">
    <property type="nucleotide sequence ID" value="NZ_FNCN01000003.1"/>
</dbReference>
<evidence type="ECO:0000313" key="8">
    <source>
        <dbReference type="EMBL" id="SDG30396.1"/>
    </source>
</evidence>
<reference evidence="8 9" key="1">
    <citation type="submission" date="2016-10" db="EMBL/GenBank/DDBJ databases">
        <authorList>
            <person name="de Groot N.N."/>
        </authorList>
    </citation>
    <scope>NUCLEOTIDE SEQUENCE [LARGE SCALE GENOMIC DNA]</scope>
    <source>
        <strain evidence="8 9">CPCC 201354</strain>
    </source>
</reference>
<feature type="chain" id="PRO_5038522720" description="Putative aliphatic sulfonates-binding protein" evidence="6">
    <location>
        <begin position="23"/>
        <end position="328"/>
    </location>
</feature>
<dbReference type="OrthoDB" id="506623at2"/>
<dbReference type="Pfam" id="PF09084">
    <property type="entry name" value="NMT1"/>
    <property type="match status" value="1"/>
</dbReference>
<proteinExistence type="inferred from homology"/>
<name>A0A1G7T523_9ACTN</name>
<dbReference type="PANTHER" id="PTHR30024">
    <property type="entry name" value="ALIPHATIC SULFONATES-BINDING PROTEIN-RELATED"/>
    <property type="match status" value="1"/>
</dbReference>
<accession>A0A1G7T523</accession>
<feature type="signal peptide" evidence="6">
    <location>
        <begin position="1"/>
        <end position="22"/>
    </location>
</feature>
<dbReference type="FunFam" id="3.40.190.10:FF:000050">
    <property type="entry name" value="Sulfonate ABC transporter substrate-binding protein"/>
    <property type="match status" value="1"/>
</dbReference>
<dbReference type="STRING" id="504805.SAMN05421505_103112"/>
<dbReference type="PANTHER" id="PTHR30024:SF42">
    <property type="entry name" value="ALIPHATIC SULFONATES-BINDING PROTEIN-RELATED"/>
    <property type="match status" value="1"/>
</dbReference>
<comment type="function">
    <text evidence="4">Part of a binding-protein-dependent transport system for aliphatic sulfonates. Putative binding protein.</text>
</comment>
<keyword evidence="2" id="KW-0813">Transport</keyword>
<evidence type="ECO:0000256" key="5">
    <source>
        <dbReference type="ARBA" id="ARBA00070228"/>
    </source>
</evidence>
<keyword evidence="9" id="KW-1185">Reference proteome</keyword>
<dbReference type="AlphaFoldDB" id="A0A1G7T523"/>
<feature type="domain" description="SsuA/THI5-like" evidence="7">
    <location>
        <begin position="78"/>
        <end position="254"/>
    </location>
</feature>
<evidence type="ECO:0000313" key="9">
    <source>
        <dbReference type="Proteomes" id="UP000198923"/>
    </source>
</evidence>
<dbReference type="InterPro" id="IPR015168">
    <property type="entry name" value="SsuA/THI5"/>
</dbReference>
<evidence type="ECO:0000256" key="6">
    <source>
        <dbReference type="SAM" id="SignalP"/>
    </source>
</evidence>
<organism evidence="8 9">
    <name type="scientific">Sinosporangium album</name>
    <dbReference type="NCBI Taxonomy" id="504805"/>
    <lineage>
        <taxon>Bacteria</taxon>
        <taxon>Bacillati</taxon>
        <taxon>Actinomycetota</taxon>
        <taxon>Actinomycetes</taxon>
        <taxon>Streptosporangiales</taxon>
        <taxon>Streptosporangiaceae</taxon>
        <taxon>Sinosporangium</taxon>
    </lineage>
</organism>